<sequence length="92" mass="10241">MFLLGSLVESAVRAAIRICPRQTVMDAITQTANYSGRLMFGFRVFELEEPRSALLPPVALVVSFSPLHLTIISITRLSSLLEIKKAYLDRSC</sequence>
<proteinExistence type="predicted"/>
<comment type="caution">
    <text evidence="1">The sequence shown here is derived from an EMBL/GenBank/DDBJ whole genome shotgun (WGS) entry which is preliminary data.</text>
</comment>
<dbReference type="EMBL" id="LUEZ02000069">
    <property type="protein sequence ID" value="RDB20217.1"/>
    <property type="molecule type" value="Genomic_DNA"/>
</dbReference>
<keyword evidence="2" id="KW-1185">Reference proteome</keyword>
<protein>
    <submittedName>
        <fullName evidence="1">Uncharacterized protein</fullName>
    </submittedName>
</protein>
<name>A0A369JI19_HYPMA</name>
<organism evidence="1 2">
    <name type="scientific">Hypsizygus marmoreus</name>
    <name type="common">White beech mushroom</name>
    <name type="synonym">Agaricus marmoreus</name>
    <dbReference type="NCBI Taxonomy" id="39966"/>
    <lineage>
        <taxon>Eukaryota</taxon>
        <taxon>Fungi</taxon>
        <taxon>Dikarya</taxon>
        <taxon>Basidiomycota</taxon>
        <taxon>Agaricomycotina</taxon>
        <taxon>Agaricomycetes</taxon>
        <taxon>Agaricomycetidae</taxon>
        <taxon>Agaricales</taxon>
        <taxon>Tricholomatineae</taxon>
        <taxon>Lyophyllaceae</taxon>
        <taxon>Hypsizygus</taxon>
    </lineage>
</organism>
<reference evidence="1" key="1">
    <citation type="submission" date="2018-04" db="EMBL/GenBank/DDBJ databases">
        <title>Whole genome sequencing of Hypsizygus marmoreus.</title>
        <authorList>
            <person name="Choi I.-G."/>
            <person name="Min B."/>
            <person name="Kim J.-G."/>
            <person name="Kim S."/>
            <person name="Oh Y.-L."/>
            <person name="Kong W.-S."/>
            <person name="Park H."/>
            <person name="Jeong J."/>
            <person name="Song E.-S."/>
        </authorList>
    </citation>
    <scope>NUCLEOTIDE SEQUENCE [LARGE SCALE GENOMIC DNA]</scope>
    <source>
        <strain evidence="1">51987-8</strain>
    </source>
</reference>
<dbReference type="Proteomes" id="UP000076154">
    <property type="component" value="Unassembled WGS sequence"/>
</dbReference>
<accession>A0A369JI19</accession>
<gene>
    <name evidence="1" type="ORF">Hypma_012661</name>
</gene>
<dbReference type="AlphaFoldDB" id="A0A369JI19"/>
<evidence type="ECO:0000313" key="1">
    <source>
        <dbReference type="EMBL" id="RDB20217.1"/>
    </source>
</evidence>
<dbReference type="InParanoid" id="A0A369JI19"/>
<evidence type="ECO:0000313" key="2">
    <source>
        <dbReference type="Proteomes" id="UP000076154"/>
    </source>
</evidence>